<dbReference type="GO" id="GO:0016787">
    <property type="term" value="F:hydrolase activity"/>
    <property type="evidence" value="ECO:0007669"/>
    <property type="project" value="UniProtKB-KW"/>
</dbReference>
<organism evidence="2 3">
    <name type="scientific">Defluviitalea raffinosedens</name>
    <dbReference type="NCBI Taxonomy" id="1450156"/>
    <lineage>
        <taxon>Bacteria</taxon>
        <taxon>Bacillati</taxon>
        <taxon>Bacillota</taxon>
        <taxon>Clostridia</taxon>
        <taxon>Lachnospirales</taxon>
        <taxon>Defluviitaleaceae</taxon>
        <taxon>Defluviitalea</taxon>
    </lineage>
</organism>
<dbReference type="Proteomes" id="UP000483018">
    <property type="component" value="Unassembled WGS sequence"/>
</dbReference>
<reference evidence="2 3" key="1">
    <citation type="submission" date="2019-12" db="EMBL/GenBank/DDBJ databases">
        <title>Defluviitalea raffinosedens, isolated from a biogas fermenter, genome sequencing and characterization.</title>
        <authorList>
            <person name="Rettenmaier R."/>
            <person name="Schneider M."/>
            <person name="Neuhaus K."/>
            <person name="Liebl W."/>
            <person name="Zverlov V."/>
        </authorList>
    </citation>
    <scope>NUCLEOTIDE SEQUENCE [LARGE SCALE GENOMIC DNA]</scope>
    <source>
        <strain evidence="2 3">249c-K6</strain>
    </source>
</reference>
<dbReference type="PANTHER" id="PTHR42951:SF18">
    <property type="entry name" value="METALLO-HYDROLASE MJ0296-RELATED"/>
    <property type="match status" value="1"/>
</dbReference>
<dbReference type="RefSeq" id="WP_158740867.1">
    <property type="nucleotide sequence ID" value="NZ_JAFBEP010000012.1"/>
</dbReference>
<dbReference type="InterPro" id="IPR036866">
    <property type="entry name" value="RibonucZ/Hydroxyglut_hydro"/>
</dbReference>
<comment type="caution">
    <text evidence="2">The sequence shown here is derived from an EMBL/GenBank/DDBJ whole genome shotgun (WGS) entry which is preliminary data.</text>
</comment>
<dbReference type="InterPro" id="IPR001279">
    <property type="entry name" value="Metallo-B-lactamas"/>
</dbReference>
<evidence type="ECO:0000313" key="3">
    <source>
        <dbReference type="Proteomes" id="UP000483018"/>
    </source>
</evidence>
<dbReference type="Gene3D" id="3.60.15.10">
    <property type="entry name" value="Ribonuclease Z/Hydroxyacylglutathione hydrolase-like"/>
    <property type="match status" value="1"/>
</dbReference>
<gene>
    <name evidence="2" type="ORF">GND95_09805</name>
</gene>
<evidence type="ECO:0000259" key="1">
    <source>
        <dbReference type="SMART" id="SM00849"/>
    </source>
</evidence>
<protein>
    <submittedName>
        <fullName evidence="2">MBL fold metallo-hydrolase</fullName>
    </submittedName>
</protein>
<dbReference type="PANTHER" id="PTHR42951">
    <property type="entry name" value="METALLO-BETA-LACTAMASE DOMAIN-CONTAINING"/>
    <property type="match status" value="1"/>
</dbReference>
<dbReference type="InterPro" id="IPR050855">
    <property type="entry name" value="NDM-1-like"/>
</dbReference>
<dbReference type="OrthoDB" id="9761531at2"/>
<proteinExistence type="predicted"/>
<name>A0A7C8LDW0_9FIRM</name>
<dbReference type="SMART" id="SM00849">
    <property type="entry name" value="Lactamase_B"/>
    <property type="match status" value="1"/>
</dbReference>
<feature type="domain" description="Metallo-beta-lactamase" evidence="1">
    <location>
        <begin position="22"/>
        <end position="197"/>
    </location>
</feature>
<keyword evidence="3" id="KW-1185">Reference proteome</keyword>
<accession>A0A7C8LDW0</accession>
<keyword evidence="2" id="KW-0378">Hydrolase</keyword>
<dbReference type="EMBL" id="WSLF01000009">
    <property type="protein sequence ID" value="KAE9633160.1"/>
    <property type="molecule type" value="Genomic_DNA"/>
</dbReference>
<dbReference type="AlphaFoldDB" id="A0A7C8LDW0"/>
<dbReference type="SUPFAM" id="SSF56281">
    <property type="entry name" value="Metallo-hydrolase/oxidoreductase"/>
    <property type="match status" value="1"/>
</dbReference>
<dbReference type="Pfam" id="PF00753">
    <property type="entry name" value="Lactamase_B"/>
    <property type="match status" value="1"/>
</dbReference>
<sequence>MNSQVIASNSVAYVYDSLKEYVTNVFVIETLSKVFVIDTFCGSKFMEPIQSRINTHLNDKEVIVINTHFHWDHVWGNISFKGYDIISHELCRKVLEEQWEKQMESNHQYIEGSVEKCLPNVTFKDKLIFHEEGIELFYSPGHTADSISIFDHNERILYVGDNLEKPIIYVEHDDVATYIHTLKHYLTYQPKKIVAGHTLDLQEEDIHKTIDYLQGLSHGRQFSFQSEYERKIHDQNLKTLNMLEQK</sequence>
<evidence type="ECO:0000313" key="2">
    <source>
        <dbReference type="EMBL" id="KAE9633160.1"/>
    </source>
</evidence>